<proteinExistence type="predicted"/>
<feature type="domain" description="C2H2-type" evidence="7">
    <location>
        <begin position="87"/>
        <end position="114"/>
    </location>
</feature>
<evidence type="ECO:0000256" key="6">
    <source>
        <dbReference type="SAM" id="MobiDB-lite"/>
    </source>
</evidence>
<evidence type="ECO:0000313" key="8">
    <source>
        <dbReference type="EMBL" id="KAJ1369817.1"/>
    </source>
</evidence>
<sequence length="222" mass="25811">MSLLQVYSVQYQLRVHIDVVHRNLRPYNCEQCGAKFGRSGGLRRHYLMVHQQKKYMCPYEGCEHPGYKCTKALAAHIRSVHTLERPFSCFFCERTFVRKNDLKVHELTHTTQSDFICGRCNRAFRRMVYLQKHQKRCTGEPRRRRFKRCPSGSSSTICATPSHITTHGVGDESMTRETGEYHSNEQSLPAKFPRVTEDESPKKSNWSMVTGIHLINPFLNNS</sequence>
<protein>
    <recommendedName>
        <fullName evidence="7">C2H2-type domain-containing protein</fullName>
    </recommendedName>
</protein>
<organism evidence="8 9">
    <name type="scientific">Parelaphostrongylus tenuis</name>
    <name type="common">Meningeal worm</name>
    <dbReference type="NCBI Taxonomy" id="148309"/>
    <lineage>
        <taxon>Eukaryota</taxon>
        <taxon>Metazoa</taxon>
        <taxon>Ecdysozoa</taxon>
        <taxon>Nematoda</taxon>
        <taxon>Chromadorea</taxon>
        <taxon>Rhabditida</taxon>
        <taxon>Rhabditina</taxon>
        <taxon>Rhabditomorpha</taxon>
        <taxon>Strongyloidea</taxon>
        <taxon>Metastrongylidae</taxon>
        <taxon>Parelaphostrongylus</taxon>
    </lineage>
</organism>
<feature type="domain" description="C2H2-type" evidence="7">
    <location>
        <begin position="27"/>
        <end position="55"/>
    </location>
</feature>
<dbReference type="SMART" id="SM00355">
    <property type="entry name" value="ZnF_C2H2"/>
    <property type="match status" value="4"/>
</dbReference>
<evidence type="ECO:0000256" key="5">
    <source>
        <dbReference type="PROSITE-ProRule" id="PRU00042"/>
    </source>
</evidence>
<feature type="compositionally biased region" description="Basic and acidic residues" evidence="6">
    <location>
        <begin position="169"/>
        <end position="183"/>
    </location>
</feature>
<name>A0AAD5WGZ3_PARTN</name>
<feature type="domain" description="C2H2-type" evidence="7">
    <location>
        <begin position="115"/>
        <end position="142"/>
    </location>
</feature>
<dbReference type="Pfam" id="PF00096">
    <property type="entry name" value="zf-C2H2"/>
    <property type="match status" value="3"/>
</dbReference>
<keyword evidence="3 5" id="KW-0863">Zinc-finger</keyword>
<dbReference type="GO" id="GO:0045944">
    <property type="term" value="P:positive regulation of transcription by RNA polymerase II"/>
    <property type="evidence" value="ECO:0007669"/>
    <property type="project" value="UniProtKB-ARBA"/>
</dbReference>
<evidence type="ECO:0000259" key="7">
    <source>
        <dbReference type="PROSITE" id="PS50157"/>
    </source>
</evidence>
<evidence type="ECO:0000256" key="1">
    <source>
        <dbReference type="ARBA" id="ARBA00022723"/>
    </source>
</evidence>
<accession>A0AAD5WGZ3</accession>
<dbReference type="EMBL" id="JAHQIW010006686">
    <property type="protein sequence ID" value="KAJ1369817.1"/>
    <property type="molecule type" value="Genomic_DNA"/>
</dbReference>
<evidence type="ECO:0000256" key="3">
    <source>
        <dbReference type="ARBA" id="ARBA00022771"/>
    </source>
</evidence>
<dbReference type="PROSITE" id="PS50157">
    <property type="entry name" value="ZINC_FINGER_C2H2_2"/>
    <property type="match status" value="3"/>
</dbReference>
<dbReference type="FunFam" id="3.30.160.60:FF:000502">
    <property type="entry name" value="Zinc finger protein 710"/>
    <property type="match status" value="1"/>
</dbReference>
<evidence type="ECO:0000313" key="9">
    <source>
        <dbReference type="Proteomes" id="UP001196413"/>
    </source>
</evidence>
<evidence type="ECO:0000256" key="2">
    <source>
        <dbReference type="ARBA" id="ARBA00022737"/>
    </source>
</evidence>
<keyword evidence="9" id="KW-1185">Reference proteome</keyword>
<dbReference type="InterPro" id="IPR013087">
    <property type="entry name" value="Znf_C2H2_type"/>
</dbReference>
<dbReference type="PANTHER" id="PTHR19818:SF139">
    <property type="entry name" value="PAIR-RULE PROTEIN ODD-PAIRED"/>
    <property type="match status" value="1"/>
</dbReference>
<keyword evidence="4" id="KW-0862">Zinc</keyword>
<dbReference type="PROSITE" id="PS00028">
    <property type="entry name" value="ZINC_FINGER_C2H2_1"/>
    <property type="match status" value="2"/>
</dbReference>
<dbReference type="GO" id="GO:0008270">
    <property type="term" value="F:zinc ion binding"/>
    <property type="evidence" value="ECO:0007669"/>
    <property type="project" value="UniProtKB-KW"/>
</dbReference>
<dbReference type="Proteomes" id="UP001196413">
    <property type="component" value="Unassembled WGS sequence"/>
</dbReference>
<keyword evidence="2" id="KW-0677">Repeat</keyword>
<reference evidence="8" key="1">
    <citation type="submission" date="2021-06" db="EMBL/GenBank/DDBJ databases">
        <title>Parelaphostrongylus tenuis whole genome reference sequence.</title>
        <authorList>
            <person name="Garwood T.J."/>
            <person name="Larsen P.A."/>
            <person name="Fountain-Jones N.M."/>
            <person name="Garbe J.R."/>
            <person name="Macchietto M.G."/>
            <person name="Kania S.A."/>
            <person name="Gerhold R.W."/>
            <person name="Richards J.E."/>
            <person name="Wolf T.M."/>
        </authorList>
    </citation>
    <scope>NUCLEOTIDE SEQUENCE</scope>
    <source>
        <strain evidence="8">MNPRO001-30</strain>
        <tissue evidence="8">Meninges</tissue>
    </source>
</reference>
<dbReference type="Gene3D" id="3.30.160.60">
    <property type="entry name" value="Classic Zinc Finger"/>
    <property type="match status" value="2"/>
</dbReference>
<dbReference type="PANTHER" id="PTHR19818">
    <property type="entry name" value="ZINC FINGER PROTEIN ZIC AND GLI"/>
    <property type="match status" value="1"/>
</dbReference>
<keyword evidence="1" id="KW-0479">Metal-binding</keyword>
<dbReference type="InterPro" id="IPR036236">
    <property type="entry name" value="Znf_C2H2_sf"/>
</dbReference>
<evidence type="ECO:0000256" key="4">
    <source>
        <dbReference type="ARBA" id="ARBA00022833"/>
    </source>
</evidence>
<dbReference type="GO" id="GO:0005634">
    <property type="term" value="C:nucleus"/>
    <property type="evidence" value="ECO:0007669"/>
    <property type="project" value="UniProtKB-ARBA"/>
</dbReference>
<comment type="caution">
    <text evidence="8">The sequence shown here is derived from an EMBL/GenBank/DDBJ whole genome shotgun (WGS) entry which is preliminary data.</text>
</comment>
<dbReference type="SUPFAM" id="SSF57667">
    <property type="entry name" value="beta-beta-alpha zinc fingers"/>
    <property type="match status" value="2"/>
</dbReference>
<dbReference type="GO" id="GO:0000978">
    <property type="term" value="F:RNA polymerase II cis-regulatory region sequence-specific DNA binding"/>
    <property type="evidence" value="ECO:0007669"/>
    <property type="project" value="TreeGrafter"/>
</dbReference>
<dbReference type="InterPro" id="IPR050329">
    <property type="entry name" value="GLI_C2H2-zinc-finger"/>
</dbReference>
<dbReference type="GO" id="GO:0000981">
    <property type="term" value="F:DNA-binding transcription factor activity, RNA polymerase II-specific"/>
    <property type="evidence" value="ECO:0007669"/>
    <property type="project" value="TreeGrafter"/>
</dbReference>
<gene>
    <name evidence="8" type="ORF">KIN20_031387</name>
</gene>
<dbReference type="AlphaFoldDB" id="A0AAD5WGZ3"/>
<feature type="region of interest" description="Disordered" evidence="6">
    <location>
        <begin position="165"/>
        <end position="203"/>
    </location>
</feature>